<evidence type="ECO:0000313" key="2">
    <source>
        <dbReference type="Proteomes" id="UP000287756"/>
    </source>
</evidence>
<dbReference type="OrthoDB" id="2822330at2"/>
<accession>A0A410MJF2</accession>
<dbReference type="Proteomes" id="UP000287756">
    <property type="component" value="Plasmid pLDW-31"/>
</dbReference>
<name>A0A410MJF2_9BACI</name>
<dbReference type="AlphaFoldDB" id="A0A410MJF2"/>
<dbReference type="EMBL" id="CP026119">
    <property type="protein sequence ID" value="QAS54833.1"/>
    <property type="molecule type" value="Genomic_DNA"/>
</dbReference>
<evidence type="ECO:0000313" key="1">
    <source>
        <dbReference type="EMBL" id="QAS54833.1"/>
    </source>
</evidence>
<sequence>MKKNAAKIMEELMESGLYPEKSNMENKEDLIKKGIHKQLKNSEEKRHEFGSQGIVAKFVPKKITDVDYQGLKEYLYDIGLLIPLMKIDDRLLKKDLFNKEIFNEFKTGEDFYVRPNFNKLGKELNKPSLFDVSKWELEEMIDEFRRASTKTKEIKETYKNHMMMMAKCPVLEKDNKIKHKYGSVSRISSGCTYDLEGIHDEIGAELLIKYGKVNTNKLQEFIYKGTLSQKDVDQFRTIVDVRLDFMVMSLDTERRMIEQYQRERTKASQARLRA</sequence>
<gene>
    <name evidence="1" type="ORF">HLI_21510</name>
</gene>
<protein>
    <submittedName>
        <fullName evidence="1">Uncharacterized protein</fullName>
    </submittedName>
</protein>
<keyword evidence="1" id="KW-0614">Plasmid</keyword>
<geneLocation type="plasmid" evidence="2">
    <name>pldw-31</name>
</geneLocation>
<reference evidence="1 2" key="1">
    <citation type="submission" date="2018-01" db="EMBL/GenBank/DDBJ databases">
        <title>The whole genome sequencing and assembly of Halobacillus litoralis ERB031 strain.</title>
        <authorList>
            <person name="Lee S.-J."/>
            <person name="Park M.-K."/>
            <person name="Kim J.-Y."/>
            <person name="Lee Y.-J."/>
            <person name="Yi H."/>
            <person name="Bahn Y.-S."/>
            <person name="Kim J.F."/>
            <person name="Lee D.-W."/>
        </authorList>
    </citation>
    <scope>NUCLEOTIDE SEQUENCE [LARGE SCALE GENOMIC DNA]</scope>
    <source>
        <strain evidence="1 2">ERB 031</strain>
        <plasmid evidence="2">pldw-31</plasmid>
    </source>
</reference>
<dbReference type="RefSeq" id="WP_128527061.1">
    <property type="nucleotide sequence ID" value="NZ_CP026119.1"/>
</dbReference>
<dbReference type="KEGG" id="hli:HLI_21510"/>
<proteinExistence type="predicted"/>
<organism evidence="1 2">
    <name type="scientific">Halobacillus litoralis</name>
    <dbReference type="NCBI Taxonomy" id="45668"/>
    <lineage>
        <taxon>Bacteria</taxon>
        <taxon>Bacillati</taxon>
        <taxon>Bacillota</taxon>
        <taxon>Bacilli</taxon>
        <taxon>Bacillales</taxon>
        <taxon>Bacillaceae</taxon>
        <taxon>Halobacillus</taxon>
    </lineage>
</organism>